<keyword evidence="2" id="KW-1185">Reference proteome</keyword>
<dbReference type="RefSeq" id="WP_028858165.1">
    <property type="nucleotide sequence ID" value="NZ_CAJHAQ010000001.1"/>
</dbReference>
<evidence type="ECO:0000313" key="1">
    <source>
        <dbReference type="EMBL" id="SUD90375.1"/>
    </source>
</evidence>
<accession>A0A379LJW0</accession>
<dbReference type="EMBL" id="UGVC01000001">
    <property type="protein sequence ID" value="SUD90375.1"/>
    <property type="molecule type" value="Genomic_DNA"/>
</dbReference>
<name>A0A379LJW0_9GAMM</name>
<protein>
    <submittedName>
        <fullName evidence="1">Uncharacterized protein</fullName>
    </submittedName>
</protein>
<evidence type="ECO:0000313" key="2">
    <source>
        <dbReference type="Proteomes" id="UP000254123"/>
    </source>
</evidence>
<dbReference type="Proteomes" id="UP000254123">
    <property type="component" value="Unassembled WGS sequence"/>
</dbReference>
<gene>
    <name evidence="1" type="ORF">NCTC10526_00701</name>
</gene>
<proteinExistence type="predicted"/>
<dbReference type="AlphaFoldDB" id="A0A379LJW0"/>
<sequence length="119" mass="13699">MQVNKYKCESEKSHYSNIGQQWEKAVWFKRTISKYEHEKVMLFLGSRFAFMSVYKNGIALESVLHLSSKQIAEIMDSSTTVADVFEYCRENFCRDLAPAKRSAKPAKADDQLDMFGVLA</sequence>
<organism evidence="1 2">
    <name type="scientific">Psychrobacter phenylpyruvicus</name>
    <dbReference type="NCBI Taxonomy" id="29432"/>
    <lineage>
        <taxon>Bacteria</taxon>
        <taxon>Pseudomonadati</taxon>
        <taxon>Pseudomonadota</taxon>
        <taxon>Gammaproteobacteria</taxon>
        <taxon>Moraxellales</taxon>
        <taxon>Moraxellaceae</taxon>
        <taxon>Psychrobacter</taxon>
    </lineage>
</organism>
<reference evidence="1 2" key="1">
    <citation type="submission" date="2018-06" db="EMBL/GenBank/DDBJ databases">
        <authorList>
            <consortium name="Pathogen Informatics"/>
            <person name="Doyle S."/>
        </authorList>
    </citation>
    <scope>NUCLEOTIDE SEQUENCE [LARGE SCALE GENOMIC DNA]</scope>
    <source>
        <strain evidence="1 2">NCTC10526</strain>
    </source>
</reference>
<dbReference type="STRING" id="1123034.GCA_000685805_00507"/>